<dbReference type="AlphaFoldDB" id="A0A2M7T6E7"/>
<reference evidence="2" key="1">
    <citation type="submission" date="2017-09" db="EMBL/GenBank/DDBJ databases">
        <title>Depth-based differentiation of microbial function through sediment-hosted aquifers and enrichment of novel symbionts in the deep terrestrial subsurface.</title>
        <authorList>
            <person name="Probst A.J."/>
            <person name="Ladd B."/>
            <person name="Jarett J.K."/>
            <person name="Geller-Mcgrath D.E."/>
            <person name="Sieber C.M.K."/>
            <person name="Emerson J.B."/>
            <person name="Anantharaman K."/>
            <person name="Thomas B.C."/>
            <person name="Malmstrom R."/>
            <person name="Stieglmeier M."/>
            <person name="Klingl A."/>
            <person name="Woyke T."/>
            <person name="Ryan C.M."/>
            <person name="Banfield J.F."/>
        </authorList>
    </citation>
    <scope>NUCLEOTIDE SEQUENCE [LARGE SCALE GENOMIC DNA]</scope>
</reference>
<comment type="caution">
    <text evidence="1">The sequence shown here is derived from an EMBL/GenBank/DDBJ whole genome shotgun (WGS) entry which is preliminary data.</text>
</comment>
<dbReference type="RefSeq" id="WP_286678432.1">
    <property type="nucleotide sequence ID" value="NZ_MNXI01000082.1"/>
</dbReference>
<dbReference type="Proteomes" id="UP000230956">
    <property type="component" value="Unassembled WGS sequence"/>
</dbReference>
<accession>A0A2M7T6E7</accession>
<evidence type="ECO:0000313" key="2">
    <source>
        <dbReference type="Proteomes" id="UP000230956"/>
    </source>
</evidence>
<dbReference type="EMBL" id="PFNG01000203">
    <property type="protein sequence ID" value="PIZ36433.1"/>
    <property type="molecule type" value="Genomic_DNA"/>
</dbReference>
<gene>
    <name evidence="1" type="ORF">COY37_08585</name>
</gene>
<evidence type="ECO:0000313" key="1">
    <source>
        <dbReference type="EMBL" id="PIZ36433.1"/>
    </source>
</evidence>
<evidence type="ECO:0008006" key="3">
    <source>
        <dbReference type="Google" id="ProtNLM"/>
    </source>
</evidence>
<protein>
    <recommendedName>
        <fullName evidence="3">CopG family transcriptional regulator</fullName>
    </recommendedName>
</protein>
<sequence length="79" mass="9012">MSKENYLRVPITMPEEMFAYLESVSIRSKVSGGRKLANTVIVRASIMAMMDLDVDVNGVKDEEELKERIIKAQTSYKKK</sequence>
<name>A0A2M7T6E7_9ACTN</name>
<organism evidence="1 2">
    <name type="scientific">Candidatus Aquicultor secundus</name>
    <dbReference type="NCBI Taxonomy" id="1973895"/>
    <lineage>
        <taxon>Bacteria</taxon>
        <taxon>Bacillati</taxon>
        <taxon>Actinomycetota</taxon>
        <taxon>Candidatus Aquicultoria</taxon>
        <taxon>Candidatus Aquicultorales</taxon>
        <taxon>Candidatus Aquicultoraceae</taxon>
        <taxon>Candidatus Aquicultor</taxon>
    </lineage>
</organism>
<proteinExistence type="predicted"/>